<evidence type="ECO:0000313" key="21">
    <source>
        <dbReference type="EMBL" id="MDR7360773.1"/>
    </source>
</evidence>
<name>A0ABU2BQ56_9ACTN</name>
<organism evidence="21 22">
    <name type="scientific">Nocardioides marmoribigeumensis</name>
    <dbReference type="NCBI Taxonomy" id="433649"/>
    <lineage>
        <taxon>Bacteria</taxon>
        <taxon>Bacillati</taxon>
        <taxon>Actinomycetota</taxon>
        <taxon>Actinomycetes</taxon>
        <taxon>Propionibacteriales</taxon>
        <taxon>Nocardioidaceae</taxon>
        <taxon>Nocardioides</taxon>
    </lineage>
</organism>
<dbReference type="RefSeq" id="WP_310297738.1">
    <property type="nucleotide sequence ID" value="NZ_BAAAPS010000011.1"/>
</dbReference>
<feature type="modified residue" description="4-aspartylphosphate" evidence="14">
    <location>
        <position position="728"/>
    </location>
</feature>
<dbReference type="PROSITE" id="PS50894">
    <property type="entry name" value="HPT"/>
    <property type="match status" value="1"/>
</dbReference>
<evidence type="ECO:0000256" key="10">
    <source>
        <dbReference type="ARBA" id="ARBA00022989"/>
    </source>
</evidence>
<dbReference type="PROSITE" id="PS50113">
    <property type="entry name" value="PAC"/>
    <property type="match status" value="2"/>
</dbReference>
<feature type="region of interest" description="Disordered" evidence="15">
    <location>
        <begin position="801"/>
        <end position="827"/>
    </location>
</feature>
<evidence type="ECO:0000256" key="4">
    <source>
        <dbReference type="ARBA" id="ARBA00022475"/>
    </source>
</evidence>
<dbReference type="InterPro" id="IPR000700">
    <property type="entry name" value="PAS-assoc_C"/>
</dbReference>
<dbReference type="Proteomes" id="UP001183648">
    <property type="component" value="Unassembled WGS sequence"/>
</dbReference>
<evidence type="ECO:0000256" key="5">
    <source>
        <dbReference type="ARBA" id="ARBA00022553"/>
    </source>
</evidence>
<evidence type="ECO:0000256" key="9">
    <source>
        <dbReference type="ARBA" id="ARBA00022840"/>
    </source>
</evidence>
<comment type="caution">
    <text evidence="21">The sequence shown here is derived from an EMBL/GenBank/DDBJ whole genome shotgun (WGS) entry which is preliminary data.</text>
</comment>
<dbReference type="SMART" id="SM00448">
    <property type="entry name" value="REC"/>
    <property type="match status" value="1"/>
</dbReference>
<dbReference type="EC" id="2.7.13.3" evidence="3"/>
<reference evidence="21 22" key="1">
    <citation type="submission" date="2023-07" db="EMBL/GenBank/DDBJ databases">
        <title>Sequencing the genomes of 1000 actinobacteria strains.</title>
        <authorList>
            <person name="Klenk H.-P."/>
        </authorList>
    </citation>
    <scope>NUCLEOTIDE SEQUENCE [LARGE SCALE GENOMIC DNA]</scope>
    <source>
        <strain evidence="21 22">DSM 19426</strain>
    </source>
</reference>
<evidence type="ECO:0000259" key="16">
    <source>
        <dbReference type="PROSITE" id="PS50109"/>
    </source>
</evidence>
<dbReference type="Pfam" id="PF00989">
    <property type="entry name" value="PAS"/>
    <property type="match status" value="1"/>
</dbReference>
<accession>A0ABU2BQ56</accession>
<dbReference type="InterPro" id="IPR036097">
    <property type="entry name" value="HisK_dim/P_sf"/>
</dbReference>
<evidence type="ECO:0000259" key="17">
    <source>
        <dbReference type="PROSITE" id="PS50110"/>
    </source>
</evidence>
<comment type="subcellular location">
    <subcellularLocation>
        <location evidence="2">Cell membrane</location>
        <topology evidence="2">Multi-pass membrane protein</topology>
    </subcellularLocation>
</comment>
<feature type="domain" description="Response regulatory" evidence="17">
    <location>
        <begin position="679"/>
        <end position="795"/>
    </location>
</feature>
<dbReference type="PROSITE" id="PS50112">
    <property type="entry name" value="PAS"/>
    <property type="match status" value="2"/>
</dbReference>
<dbReference type="InterPro" id="IPR008207">
    <property type="entry name" value="Sig_transdc_His_kin_Hpt_dom"/>
</dbReference>
<keyword evidence="6" id="KW-0812">Transmembrane</keyword>
<dbReference type="SMART" id="SM00086">
    <property type="entry name" value="PAC"/>
    <property type="match status" value="2"/>
</dbReference>
<dbReference type="SMART" id="SM00091">
    <property type="entry name" value="PAS"/>
    <property type="match status" value="2"/>
</dbReference>
<comment type="catalytic activity">
    <reaction evidence="1">
        <text>ATP + protein L-histidine = ADP + protein N-phospho-L-histidine.</text>
        <dbReference type="EC" id="2.7.13.3"/>
    </reaction>
</comment>
<evidence type="ECO:0000256" key="3">
    <source>
        <dbReference type="ARBA" id="ARBA00012438"/>
    </source>
</evidence>
<dbReference type="Gene3D" id="3.40.50.2300">
    <property type="match status" value="1"/>
</dbReference>
<dbReference type="Pfam" id="PF01627">
    <property type="entry name" value="Hpt"/>
    <property type="match status" value="1"/>
</dbReference>
<dbReference type="CDD" id="cd17546">
    <property type="entry name" value="REC_hyHK_CKI1_RcsC-like"/>
    <property type="match status" value="1"/>
</dbReference>
<keyword evidence="12" id="KW-0472">Membrane</keyword>
<dbReference type="Pfam" id="PF00512">
    <property type="entry name" value="HisKA"/>
    <property type="match status" value="1"/>
</dbReference>
<dbReference type="InterPro" id="IPR035965">
    <property type="entry name" value="PAS-like_dom_sf"/>
</dbReference>
<dbReference type="PRINTS" id="PR00344">
    <property type="entry name" value="BCTRLSENSOR"/>
</dbReference>
<evidence type="ECO:0000256" key="6">
    <source>
        <dbReference type="ARBA" id="ARBA00022692"/>
    </source>
</evidence>
<dbReference type="InterPro" id="IPR011006">
    <property type="entry name" value="CheY-like_superfamily"/>
</dbReference>
<evidence type="ECO:0000256" key="8">
    <source>
        <dbReference type="ARBA" id="ARBA00022777"/>
    </source>
</evidence>
<dbReference type="InterPro" id="IPR003594">
    <property type="entry name" value="HATPase_dom"/>
</dbReference>
<evidence type="ECO:0000256" key="15">
    <source>
        <dbReference type="SAM" id="MobiDB-lite"/>
    </source>
</evidence>
<dbReference type="InterPro" id="IPR013655">
    <property type="entry name" value="PAS_fold_3"/>
</dbReference>
<dbReference type="CDD" id="cd16922">
    <property type="entry name" value="HATPase_EvgS-ArcB-TorS-like"/>
    <property type="match status" value="1"/>
</dbReference>
<evidence type="ECO:0000259" key="18">
    <source>
        <dbReference type="PROSITE" id="PS50112"/>
    </source>
</evidence>
<dbReference type="InterPro" id="IPR001789">
    <property type="entry name" value="Sig_transdc_resp-reg_receiver"/>
</dbReference>
<evidence type="ECO:0000256" key="2">
    <source>
        <dbReference type="ARBA" id="ARBA00004651"/>
    </source>
</evidence>
<evidence type="ECO:0000313" key="22">
    <source>
        <dbReference type="Proteomes" id="UP001183648"/>
    </source>
</evidence>
<feature type="domain" description="PAS" evidence="18">
    <location>
        <begin position="131"/>
        <end position="203"/>
    </location>
</feature>
<feature type="domain" description="PAC" evidence="19">
    <location>
        <begin position="206"/>
        <end position="258"/>
    </location>
</feature>
<gene>
    <name evidence="21" type="ORF">J2S63_000326</name>
</gene>
<dbReference type="SUPFAM" id="SSF55874">
    <property type="entry name" value="ATPase domain of HSP90 chaperone/DNA topoisomerase II/histidine kinase"/>
    <property type="match status" value="1"/>
</dbReference>
<dbReference type="SUPFAM" id="SSF55785">
    <property type="entry name" value="PYP-like sensor domain (PAS domain)"/>
    <property type="match status" value="2"/>
</dbReference>
<evidence type="ECO:0000256" key="7">
    <source>
        <dbReference type="ARBA" id="ARBA00022741"/>
    </source>
</evidence>
<evidence type="ECO:0000256" key="14">
    <source>
        <dbReference type="PROSITE-ProRule" id="PRU00169"/>
    </source>
</evidence>
<dbReference type="Pfam" id="PF00072">
    <property type="entry name" value="Response_reg"/>
    <property type="match status" value="1"/>
</dbReference>
<dbReference type="Pfam" id="PF02518">
    <property type="entry name" value="HATPase_c"/>
    <property type="match status" value="1"/>
</dbReference>
<dbReference type="InterPro" id="IPR013767">
    <property type="entry name" value="PAS_fold"/>
</dbReference>
<dbReference type="EMBL" id="JAVDYG010000001">
    <property type="protein sequence ID" value="MDR7360773.1"/>
    <property type="molecule type" value="Genomic_DNA"/>
</dbReference>
<keyword evidence="7" id="KW-0547">Nucleotide-binding</keyword>
<dbReference type="Gene3D" id="1.20.120.160">
    <property type="entry name" value="HPT domain"/>
    <property type="match status" value="1"/>
</dbReference>
<dbReference type="InterPro" id="IPR004358">
    <property type="entry name" value="Sig_transdc_His_kin-like_C"/>
</dbReference>
<feature type="domain" description="HPt" evidence="20">
    <location>
        <begin position="849"/>
        <end position="942"/>
    </location>
</feature>
<evidence type="ECO:0000259" key="20">
    <source>
        <dbReference type="PROSITE" id="PS50894"/>
    </source>
</evidence>
<dbReference type="SUPFAM" id="SSF47226">
    <property type="entry name" value="Histidine-containing phosphotransfer domain, HPT domain"/>
    <property type="match status" value="1"/>
</dbReference>
<evidence type="ECO:0000256" key="11">
    <source>
        <dbReference type="ARBA" id="ARBA00023012"/>
    </source>
</evidence>
<feature type="modified residue" description="Phosphohistidine" evidence="13">
    <location>
        <position position="888"/>
    </location>
</feature>
<dbReference type="InterPro" id="IPR003661">
    <property type="entry name" value="HisK_dim/P_dom"/>
</dbReference>
<dbReference type="PROSITE" id="PS50110">
    <property type="entry name" value="RESPONSE_REGULATORY"/>
    <property type="match status" value="1"/>
</dbReference>
<keyword evidence="4" id="KW-1003">Cell membrane</keyword>
<sequence>MDTDALHRAIVETSPDAIWVTDLDGLSVHANPTMARFFGVSSPAEMQGVTMFDTLDDLGREQYAAHLEVVRQGRFNTEPVECLFITRQGRRRWVLLQESPLLDEQGELRQLLYRFISFDEHRRVLDELELSRSELAEAQRIARVGSFRWDLASGAVRLSEVLTEMVGFESEHFLDPAQDFLGLVHPDDRRRSAEAIAPLVTRGELCEFLTRVRTSEGTYLAMRMRAVGRTDESGRVAVIKGTAHDVSGQVATEEALQDQVTQNTLMQLVASAANEADTLDAILKQGRDLVLLHDDWCRTRGFRLVDGDVAPLYVDEADRAADLANPAPGLADLALARRVVEHGDLIWDDDRLSIGYPIRLDGEVIAIVVMTSNPPLYRHQMIEEFVRQATAQLEQVALREKTTRELAEARDAAMTASRQKSDFLAMVSHEIRTPLNGVIGLNELLLQTRLDEEQRKLATGAGLSGRLLLELINDLLDFSKIEAGQLRLEQLDFDVRGVVEQVVRPLAETASGKGVVLEIEVAEEVPEVLRGDPTRLSQVVVNLLSNAVKFTDDGRIDVEVGGHCLAGGREGDEAGDGWMLELVVRDTGIGIPAGVTGLFEPFQQAHTSTTRTHGGTGLGLAISKEIVSLAGGEIGYTSTPGKGSEFRFTMALGAPHGHQVVGRPHLEPSRLRPVGPRRRVLVVDDNPVNRMVAEGMVRALGHEVDVADDGVSALVSLAQVEYDAVLLDVQMPRLDGYATVRAVRTEESLAELPVIAMTATAIDGERERCLAAGMDDFITKPIDPGDLTRTLGRWLERDGAARAQAPGPMEGSAPAIDEEPELPELPGLPELQHLDIDRLDTLRDLVPGSTAYLDRAIANFLDNSAALLGSVEQALRHGDVDELLFHAHTLKGSAANLGAVAAARAAGRLEVLATTGTTEGGSSMLADLADELDRACTGLEAYRASYDVAEPA</sequence>
<evidence type="ECO:0000256" key="13">
    <source>
        <dbReference type="PROSITE-ProRule" id="PRU00110"/>
    </source>
</evidence>
<dbReference type="InterPro" id="IPR001610">
    <property type="entry name" value="PAC"/>
</dbReference>
<evidence type="ECO:0000256" key="1">
    <source>
        <dbReference type="ARBA" id="ARBA00000085"/>
    </source>
</evidence>
<dbReference type="PROSITE" id="PS50109">
    <property type="entry name" value="HIS_KIN"/>
    <property type="match status" value="1"/>
</dbReference>
<dbReference type="CDD" id="cd00130">
    <property type="entry name" value="PAS"/>
    <property type="match status" value="2"/>
</dbReference>
<dbReference type="InterPro" id="IPR036641">
    <property type="entry name" value="HPT_dom_sf"/>
</dbReference>
<dbReference type="InterPro" id="IPR000014">
    <property type="entry name" value="PAS"/>
</dbReference>
<dbReference type="SUPFAM" id="SSF52172">
    <property type="entry name" value="CheY-like"/>
    <property type="match status" value="1"/>
</dbReference>
<dbReference type="SMART" id="SM00388">
    <property type="entry name" value="HisKA"/>
    <property type="match status" value="1"/>
</dbReference>
<evidence type="ECO:0000259" key="19">
    <source>
        <dbReference type="PROSITE" id="PS50113"/>
    </source>
</evidence>
<dbReference type="NCBIfam" id="TIGR00229">
    <property type="entry name" value="sensory_box"/>
    <property type="match status" value="1"/>
</dbReference>
<dbReference type="InterPro" id="IPR036890">
    <property type="entry name" value="HATPase_C_sf"/>
</dbReference>
<feature type="domain" description="Histidine kinase" evidence="16">
    <location>
        <begin position="426"/>
        <end position="654"/>
    </location>
</feature>
<protein>
    <recommendedName>
        <fullName evidence="3">histidine kinase</fullName>
        <ecNumber evidence="3">2.7.13.3</ecNumber>
    </recommendedName>
</protein>
<dbReference type="Gene3D" id="1.10.287.130">
    <property type="match status" value="1"/>
</dbReference>
<dbReference type="Gene3D" id="3.30.565.10">
    <property type="entry name" value="Histidine kinase-like ATPase, C-terminal domain"/>
    <property type="match status" value="1"/>
</dbReference>
<keyword evidence="5 14" id="KW-0597">Phosphoprotein</keyword>
<keyword evidence="10" id="KW-1133">Transmembrane helix</keyword>
<dbReference type="PANTHER" id="PTHR45339:SF1">
    <property type="entry name" value="HYBRID SIGNAL TRANSDUCTION HISTIDINE KINASE J"/>
    <property type="match status" value="1"/>
</dbReference>
<dbReference type="Gene3D" id="3.30.450.20">
    <property type="entry name" value="PAS domain"/>
    <property type="match status" value="2"/>
</dbReference>
<dbReference type="InterPro" id="IPR005467">
    <property type="entry name" value="His_kinase_dom"/>
</dbReference>
<dbReference type="CDD" id="cd00082">
    <property type="entry name" value="HisKA"/>
    <property type="match status" value="1"/>
</dbReference>
<feature type="domain" description="PAC" evidence="19">
    <location>
        <begin position="78"/>
        <end position="130"/>
    </location>
</feature>
<keyword evidence="8" id="KW-0808">Transferase</keyword>
<dbReference type="Pfam" id="PF08447">
    <property type="entry name" value="PAS_3"/>
    <property type="match status" value="1"/>
</dbReference>
<dbReference type="PANTHER" id="PTHR45339">
    <property type="entry name" value="HYBRID SIGNAL TRANSDUCTION HISTIDINE KINASE J"/>
    <property type="match status" value="1"/>
</dbReference>
<keyword evidence="9" id="KW-0067">ATP-binding</keyword>
<keyword evidence="8" id="KW-0418">Kinase</keyword>
<keyword evidence="11" id="KW-0902">Two-component regulatory system</keyword>
<keyword evidence="22" id="KW-1185">Reference proteome</keyword>
<feature type="domain" description="PAS" evidence="18">
    <location>
        <begin position="3"/>
        <end position="41"/>
    </location>
</feature>
<proteinExistence type="predicted"/>
<evidence type="ECO:0000256" key="12">
    <source>
        <dbReference type="ARBA" id="ARBA00023136"/>
    </source>
</evidence>
<dbReference type="SMART" id="SM00387">
    <property type="entry name" value="HATPase_c"/>
    <property type="match status" value="1"/>
</dbReference>
<dbReference type="SUPFAM" id="SSF47384">
    <property type="entry name" value="Homodimeric domain of signal transducing histidine kinase"/>
    <property type="match status" value="1"/>
</dbReference>